<accession>A0A2P2QIT4</accession>
<evidence type="ECO:0000313" key="1">
    <source>
        <dbReference type="EMBL" id="MBX66912.1"/>
    </source>
</evidence>
<organism evidence="1">
    <name type="scientific">Rhizophora mucronata</name>
    <name type="common">Asiatic mangrove</name>
    <dbReference type="NCBI Taxonomy" id="61149"/>
    <lineage>
        <taxon>Eukaryota</taxon>
        <taxon>Viridiplantae</taxon>
        <taxon>Streptophyta</taxon>
        <taxon>Embryophyta</taxon>
        <taxon>Tracheophyta</taxon>
        <taxon>Spermatophyta</taxon>
        <taxon>Magnoliopsida</taxon>
        <taxon>eudicotyledons</taxon>
        <taxon>Gunneridae</taxon>
        <taxon>Pentapetalae</taxon>
        <taxon>rosids</taxon>
        <taxon>fabids</taxon>
        <taxon>Malpighiales</taxon>
        <taxon>Rhizophoraceae</taxon>
        <taxon>Rhizophora</taxon>
    </lineage>
</organism>
<protein>
    <submittedName>
        <fullName evidence="1">Uncharacterized protein</fullName>
    </submittedName>
</protein>
<dbReference type="EMBL" id="GGEC01086428">
    <property type="protein sequence ID" value="MBX66912.1"/>
    <property type="molecule type" value="Transcribed_RNA"/>
</dbReference>
<proteinExistence type="predicted"/>
<dbReference type="AlphaFoldDB" id="A0A2P2QIT4"/>
<reference evidence="1" key="1">
    <citation type="submission" date="2018-02" db="EMBL/GenBank/DDBJ databases">
        <title>Rhizophora mucronata_Transcriptome.</title>
        <authorList>
            <person name="Meera S.P."/>
            <person name="Sreeshan A."/>
            <person name="Augustine A."/>
        </authorList>
    </citation>
    <scope>NUCLEOTIDE SEQUENCE</scope>
    <source>
        <tissue evidence="1">Leaf</tissue>
    </source>
</reference>
<sequence>MSYCLCQGHVCPSLDDLDVLLCSGDQPCSSTGWRVLSSQEHFADRENACYWIVFTVEKISS</sequence>
<name>A0A2P2QIT4_RHIMU</name>